<feature type="transmembrane region" description="Helical" evidence="13">
    <location>
        <begin position="99"/>
        <end position="122"/>
    </location>
</feature>
<dbReference type="PRINTS" id="PR01414">
    <property type="entry name" value="CCMBBIOGNSIS"/>
</dbReference>
<evidence type="ECO:0000256" key="12">
    <source>
        <dbReference type="PIRNR" id="PIRNR002764"/>
    </source>
</evidence>
<dbReference type="InterPro" id="IPR003544">
    <property type="entry name" value="Cyt_c_biogenesis_CcmB"/>
</dbReference>
<evidence type="ECO:0000256" key="10">
    <source>
        <dbReference type="ARBA" id="ARBA00022989"/>
    </source>
</evidence>
<sequence length="221" mass="22004">MSAALLLLRREMALSWNGGGGPLLACGFLLSLAVIVPLGAGPRLDQLASLAPGLVWLALSLASLLTLERLFERDFEDGTLDLLALGPLPDEGVVVLKALAHWLTIGLPLAAMTLPVGISLGLTPAQLPLLALTAAVGALAFSVTGALGAALAIGARKGGLLIAVIVLPLFLPPVIFGAGALVAQADGRSPGPALALLCACALVAVVIGVLAGAAGLRGSRT</sequence>
<gene>
    <name evidence="14" type="ORF">FHS65_002550</name>
</gene>
<evidence type="ECO:0000256" key="3">
    <source>
        <dbReference type="ARBA" id="ARBA00010544"/>
    </source>
</evidence>
<comment type="function">
    <text evidence="1 12">Required for the export of heme to the periplasm for the biogenesis of c-type cytochromes.</text>
</comment>
<keyword evidence="15" id="KW-1185">Reference proteome</keyword>
<dbReference type="PIRSF" id="PIRSF002764">
    <property type="entry name" value="CcmB"/>
    <property type="match status" value="1"/>
</dbReference>
<dbReference type="OrthoDB" id="9812915at2"/>
<comment type="similarity">
    <text evidence="3 12">Belongs to the CcmB/CycW/HelB family.</text>
</comment>
<comment type="caution">
    <text evidence="14">The sequence shown here is derived from an EMBL/GenBank/DDBJ whole genome shotgun (WGS) entry which is preliminary data.</text>
</comment>
<evidence type="ECO:0000256" key="9">
    <source>
        <dbReference type="ARBA" id="ARBA00022748"/>
    </source>
</evidence>
<feature type="transmembrane region" description="Helical" evidence="13">
    <location>
        <begin position="194"/>
        <end position="216"/>
    </location>
</feature>
<keyword evidence="9 12" id="KW-0201">Cytochrome c-type biogenesis</keyword>
<feature type="transmembrane region" description="Helical" evidence="13">
    <location>
        <begin position="129"/>
        <end position="153"/>
    </location>
</feature>
<accession>A0A7W9E9G5</accession>
<protein>
    <recommendedName>
        <fullName evidence="4 12">Heme exporter protein B</fullName>
    </recommendedName>
</protein>
<dbReference type="Pfam" id="PF03379">
    <property type="entry name" value="CcmB"/>
    <property type="match status" value="1"/>
</dbReference>
<evidence type="ECO:0000256" key="6">
    <source>
        <dbReference type="ARBA" id="ARBA00022475"/>
    </source>
</evidence>
<dbReference type="GO" id="GO:0015232">
    <property type="term" value="F:heme transmembrane transporter activity"/>
    <property type="evidence" value="ECO:0007669"/>
    <property type="project" value="InterPro"/>
</dbReference>
<evidence type="ECO:0000256" key="5">
    <source>
        <dbReference type="ARBA" id="ARBA00022448"/>
    </source>
</evidence>
<organism evidence="14 15">
    <name type="scientific">Brevundimonas halotolerans</name>
    <dbReference type="NCBI Taxonomy" id="69670"/>
    <lineage>
        <taxon>Bacteria</taxon>
        <taxon>Pseudomonadati</taxon>
        <taxon>Pseudomonadota</taxon>
        <taxon>Alphaproteobacteria</taxon>
        <taxon>Caulobacterales</taxon>
        <taxon>Caulobacteraceae</taxon>
        <taxon>Brevundimonas</taxon>
    </lineage>
</organism>
<feature type="transmembrane region" description="Helical" evidence="13">
    <location>
        <begin position="159"/>
        <end position="182"/>
    </location>
</feature>
<proteinExistence type="inferred from homology"/>
<dbReference type="PANTHER" id="PTHR30070:SF1">
    <property type="entry name" value="CYTOCHROME C BIOGENESIS B-RELATED"/>
    <property type="match status" value="1"/>
</dbReference>
<keyword evidence="6 12" id="KW-1003">Cell membrane</keyword>
<feature type="transmembrane region" description="Helical" evidence="13">
    <location>
        <begin position="47"/>
        <end position="67"/>
    </location>
</feature>
<evidence type="ECO:0000256" key="1">
    <source>
        <dbReference type="ARBA" id="ARBA00002442"/>
    </source>
</evidence>
<feature type="transmembrane region" description="Helical" evidence="13">
    <location>
        <begin position="20"/>
        <end position="40"/>
    </location>
</feature>
<evidence type="ECO:0000313" key="15">
    <source>
        <dbReference type="Proteomes" id="UP000548978"/>
    </source>
</evidence>
<evidence type="ECO:0000256" key="2">
    <source>
        <dbReference type="ARBA" id="ARBA00004429"/>
    </source>
</evidence>
<keyword evidence="11 12" id="KW-0472">Membrane</keyword>
<dbReference type="Proteomes" id="UP000548978">
    <property type="component" value="Unassembled WGS sequence"/>
</dbReference>
<reference evidence="14 15" key="1">
    <citation type="submission" date="2020-08" db="EMBL/GenBank/DDBJ databases">
        <title>Genomic Encyclopedia of Type Strains, Phase IV (KMG-IV): sequencing the most valuable type-strain genomes for metagenomic binning, comparative biology and taxonomic classification.</title>
        <authorList>
            <person name="Goeker M."/>
        </authorList>
    </citation>
    <scope>NUCLEOTIDE SEQUENCE [LARGE SCALE GENOMIC DNA]</scope>
    <source>
        <strain evidence="14 15">DSM 24448</strain>
    </source>
</reference>
<dbReference type="NCBIfam" id="TIGR01190">
    <property type="entry name" value="ccmB"/>
    <property type="match status" value="1"/>
</dbReference>
<evidence type="ECO:0000313" key="14">
    <source>
        <dbReference type="EMBL" id="MBB5661780.1"/>
    </source>
</evidence>
<comment type="subcellular location">
    <subcellularLocation>
        <location evidence="2">Cell inner membrane</location>
        <topology evidence="2">Multi-pass membrane protein</topology>
    </subcellularLocation>
</comment>
<keyword evidence="10 13" id="KW-1133">Transmembrane helix</keyword>
<keyword evidence="5 12" id="KW-0813">Transport</keyword>
<evidence type="ECO:0000256" key="8">
    <source>
        <dbReference type="ARBA" id="ARBA00022692"/>
    </source>
</evidence>
<evidence type="ECO:0000256" key="4">
    <source>
        <dbReference type="ARBA" id="ARBA00016452"/>
    </source>
</evidence>
<dbReference type="GO" id="GO:0005886">
    <property type="term" value="C:plasma membrane"/>
    <property type="evidence" value="ECO:0007669"/>
    <property type="project" value="UniProtKB-SubCell"/>
</dbReference>
<dbReference type="PANTHER" id="PTHR30070">
    <property type="entry name" value="HEME EXPORTER PROTEIN B"/>
    <property type="match status" value="1"/>
</dbReference>
<dbReference type="AlphaFoldDB" id="A0A7W9E9G5"/>
<dbReference type="EMBL" id="JACIJB010000016">
    <property type="protein sequence ID" value="MBB5661780.1"/>
    <property type="molecule type" value="Genomic_DNA"/>
</dbReference>
<evidence type="ECO:0000256" key="7">
    <source>
        <dbReference type="ARBA" id="ARBA00022519"/>
    </source>
</evidence>
<dbReference type="InterPro" id="IPR026031">
    <property type="entry name" value="Cyt_c_CcmB_bac"/>
</dbReference>
<dbReference type="GO" id="GO:0017004">
    <property type="term" value="P:cytochrome complex assembly"/>
    <property type="evidence" value="ECO:0007669"/>
    <property type="project" value="UniProtKB-KW"/>
</dbReference>
<keyword evidence="7 12" id="KW-0997">Cell inner membrane</keyword>
<evidence type="ECO:0000256" key="13">
    <source>
        <dbReference type="SAM" id="Phobius"/>
    </source>
</evidence>
<name>A0A7W9E9G5_9CAUL</name>
<evidence type="ECO:0000256" key="11">
    <source>
        <dbReference type="ARBA" id="ARBA00023136"/>
    </source>
</evidence>
<dbReference type="RefSeq" id="WP_123286274.1">
    <property type="nucleotide sequence ID" value="NZ_JACIJB010000016.1"/>
</dbReference>
<keyword evidence="8 13" id="KW-0812">Transmembrane</keyword>
<dbReference type="GO" id="GO:1903607">
    <property type="term" value="P:cytochrome c biosynthetic process"/>
    <property type="evidence" value="ECO:0007669"/>
    <property type="project" value="TreeGrafter"/>
</dbReference>